<dbReference type="SUPFAM" id="SSF53474">
    <property type="entry name" value="alpha/beta-Hydrolases"/>
    <property type="match status" value="1"/>
</dbReference>
<reference evidence="12" key="2">
    <citation type="submission" date="2018-05" db="EMBL/GenBank/DDBJ databases">
        <title>OpunRS2 (Oryza punctata Reference Sequence Version 2).</title>
        <authorList>
            <person name="Zhang J."/>
            <person name="Kudrna D."/>
            <person name="Lee S."/>
            <person name="Talag J."/>
            <person name="Welchert J."/>
            <person name="Wing R.A."/>
        </authorList>
    </citation>
    <scope>NUCLEOTIDE SEQUENCE [LARGE SCALE GENOMIC DNA]</scope>
</reference>
<comment type="similarity">
    <text evidence="3">Belongs to the AB hydrolase superfamily. Lipase family.</text>
</comment>
<evidence type="ECO:0000256" key="4">
    <source>
        <dbReference type="ARBA" id="ARBA00022528"/>
    </source>
</evidence>
<evidence type="ECO:0000256" key="2">
    <source>
        <dbReference type="ARBA" id="ARBA00004229"/>
    </source>
</evidence>
<dbReference type="CDD" id="cd00519">
    <property type="entry name" value="Lipase_3"/>
    <property type="match status" value="1"/>
</dbReference>
<dbReference type="HOGENOM" id="CLU_018841_1_0_1"/>
<dbReference type="PANTHER" id="PTHR31403:SF51">
    <property type="entry name" value="PHOSPHOLIPASE A1-IGAMMA2, CHLOROPLASTIC"/>
    <property type="match status" value="1"/>
</dbReference>
<keyword evidence="8" id="KW-0442">Lipid degradation</keyword>
<feature type="compositionally biased region" description="Basic residues" evidence="10">
    <location>
        <begin position="107"/>
        <end position="118"/>
    </location>
</feature>
<keyword evidence="5" id="KW-0934">Plastid</keyword>
<keyword evidence="7" id="KW-0809">Transit peptide</keyword>
<keyword evidence="13" id="KW-1185">Reference proteome</keyword>
<dbReference type="Gramene" id="OPUNC05G13200.1">
    <property type="protein sequence ID" value="OPUNC05G13200.1"/>
    <property type="gene ID" value="OPUNC05G13200"/>
</dbReference>
<comment type="subcellular location">
    <subcellularLocation>
        <location evidence="2">Plastid</location>
        <location evidence="2">Chloroplast</location>
    </subcellularLocation>
</comment>
<evidence type="ECO:0000313" key="13">
    <source>
        <dbReference type="Proteomes" id="UP000026962"/>
    </source>
</evidence>
<keyword evidence="6" id="KW-0378">Hydrolase</keyword>
<dbReference type="GO" id="GO:0008970">
    <property type="term" value="F:phospholipase A1 activity"/>
    <property type="evidence" value="ECO:0007669"/>
    <property type="project" value="UniProtKB-ARBA"/>
</dbReference>
<evidence type="ECO:0000256" key="9">
    <source>
        <dbReference type="ARBA" id="ARBA00023098"/>
    </source>
</evidence>
<evidence type="ECO:0000259" key="11">
    <source>
        <dbReference type="Pfam" id="PF01764"/>
    </source>
</evidence>
<evidence type="ECO:0000256" key="5">
    <source>
        <dbReference type="ARBA" id="ARBA00022640"/>
    </source>
</evidence>
<evidence type="ECO:0000256" key="6">
    <source>
        <dbReference type="ARBA" id="ARBA00022801"/>
    </source>
</evidence>
<feature type="compositionally biased region" description="Basic and acidic residues" evidence="10">
    <location>
        <begin position="540"/>
        <end position="560"/>
    </location>
</feature>
<feature type="region of interest" description="Disordered" evidence="10">
    <location>
        <begin position="79"/>
        <end position="124"/>
    </location>
</feature>
<dbReference type="OMA" id="WHLDDHD"/>
<dbReference type="GO" id="GO:0009507">
    <property type="term" value="C:chloroplast"/>
    <property type="evidence" value="ECO:0007669"/>
    <property type="project" value="UniProtKB-SubCell"/>
</dbReference>
<dbReference type="InterPro" id="IPR002921">
    <property type="entry name" value="Fungal_lipase-type"/>
</dbReference>
<keyword evidence="9" id="KW-0443">Lipid metabolism</keyword>
<evidence type="ECO:0000256" key="8">
    <source>
        <dbReference type="ARBA" id="ARBA00022963"/>
    </source>
</evidence>
<evidence type="ECO:0000313" key="12">
    <source>
        <dbReference type="EnsemblPlants" id="OPUNC05G13200.1"/>
    </source>
</evidence>
<dbReference type="PANTHER" id="PTHR31403">
    <property type="entry name" value="PHOSPHOLIPASE A1-IBETA2, CHLOROPLASTIC"/>
    <property type="match status" value="1"/>
</dbReference>
<evidence type="ECO:0000256" key="1">
    <source>
        <dbReference type="ARBA" id="ARBA00003523"/>
    </source>
</evidence>
<evidence type="ECO:0000256" key="10">
    <source>
        <dbReference type="SAM" id="MobiDB-lite"/>
    </source>
</evidence>
<dbReference type="GO" id="GO:0016042">
    <property type="term" value="P:lipid catabolic process"/>
    <property type="evidence" value="ECO:0007669"/>
    <property type="project" value="UniProtKB-KW"/>
</dbReference>
<dbReference type="eggNOG" id="KOG4569">
    <property type="taxonomic scope" value="Eukaryota"/>
</dbReference>
<feature type="region of interest" description="Disordered" evidence="10">
    <location>
        <begin position="540"/>
        <end position="564"/>
    </location>
</feature>
<feature type="region of interest" description="Disordered" evidence="10">
    <location>
        <begin position="29"/>
        <end position="52"/>
    </location>
</feature>
<proteinExistence type="inferred from homology"/>
<name>A0A0E0L231_ORYPU</name>
<dbReference type="Proteomes" id="UP000026962">
    <property type="component" value="Chromosome 5"/>
</dbReference>
<comment type="function">
    <text evidence="1">Acylhydrolase that catalyzes the hydrolysis of phospholipids at the sn-1 position.</text>
</comment>
<evidence type="ECO:0000256" key="3">
    <source>
        <dbReference type="ARBA" id="ARBA00010701"/>
    </source>
</evidence>
<protein>
    <recommendedName>
        <fullName evidence="11">Fungal lipase-type domain-containing protein</fullName>
    </recommendedName>
</protein>
<reference evidence="12" key="1">
    <citation type="submission" date="2015-04" db="UniProtKB">
        <authorList>
            <consortium name="EnsemblPlants"/>
        </authorList>
    </citation>
    <scope>IDENTIFICATION</scope>
</reference>
<dbReference type="InterPro" id="IPR029058">
    <property type="entry name" value="AB_hydrolase_fold"/>
</dbReference>
<dbReference type="Gene3D" id="3.40.50.1820">
    <property type="entry name" value="alpha/beta hydrolase"/>
    <property type="match status" value="1"/>
</dbReference>
<accession>A0A0E0L231</accession>
<feature type="compositionally biased region" description="Acidic residues" evidence="10">
    <location>
        <begin position="85"/>
        <end position="95"/>
    </location>
</feature>
<dbReference type="Pfam" id="PF01764">
    <property type="entry name" value="Lipase_3"/>
    <property type="match status" value="1"/>
</dbReference>
<evidence type="ECO:0000256" key="7">
    <source>
        <dbReference type="ARBA" id="ARBA00022946"/>
    </source>
</evidence>
<keyword evidence="4" id="KW-0150">Chloroplast</keyword>
<dbReference type="AlphaFoldDB" id="A0A0E0L231"/>
<dbReference type="FunFam" id="3.40.50.1820:FF:000065">
    <property type="entry name" value="Phospholipase A1-II 3"/>
    <property type="match status" value="1"/>
</dbReference>
<organism evidence="12">
    <name type="scientific">Oryza punctata</name>
    <name type="common">Red rice</name>
    <dbReference type="NCBI Taxonomy" id="4537"/>
    <lineage>
        <taxon>Eukaryota</taxon>
        <taxon>Viridiplantae</taxon>
        <taxon>Streptophyta</taxon>
        <taxon>Embryophyta</taxon>
        <taxon>Tracheophyta</taxon>
        <taxon>Spermatophyta</taxon>
        <taxon>Magnoliopsida</taxon>
        <taxon>Liliopsida</taxon>
        <taxon>Poales</taxon>
        <taxon>Poaceae</taxon>
        <taxon>BOP clade</taxon>
        <taxon>Oryzoideae</taxon>
        <taxon>Oryzeae</taxon>
        <taxon>Oryzinae</taxon>
        <taxon>Oryza</taxon>
    </lineage>
</organism>
<sequence>MAPISCRELFPHLSSLPRAAAATTTAAHTHLSFRRAPPPYRPITGTASDDTLPLLPSAATRDDALASLVGQLEHDVVRHGHDAAAAEEEEEDDEELYHHDDAPGQRHGARRRHHQHHHHQDEHELAARWREIHGRDDWAGLLDPMDPLLRSELIRYGEFAQACYDAFDYDPSSRYCGSCKYPRRAFFDRLGMPAAARGYAVSRYLYATSNFRFPNFFSQSRAGAKIWSQRANWIGYVAVSTDEETARLGRRDIAIAWRGTVTRLEWVSDLMDFLRPVSDEGIPCPDPEVKVESGFVDLYTDKDPTCRFCKYSAREQVLMEVRRLVSRYTTLGEDVSVTVTGHSLGSALAMISAYDIAESGANLHNGKEAAAPVCVYSFAGPRVGNARFKERFEAELGVKALRVVNVHDGVARMPGILLNEGAPAMLRRVAEGILRVPWCYAHVGVELALDHKRSPFLKDTLDPACFHNLEAHLHLLDGYHGRGERFVLASGRDPALVNKACDFLKDHHCVPPCWRQDENKGMVRAPDGRWVQPDRHSWHLDDHDDHDGHHHHHGEGQHGHEGHRHIRLVRRQS</sequence>
<feature type="domain" description="Fungal lipase-type" evidence="11">
    <location>
        <begin position="255"/>
        <end position="416"/>
    </location>
</feature>
<dbReference type="EnsemblPlants" id="OPUNC05G13200.1">
    <property type="protein sequence ID" value="OPUNC05G13200.1"/>
    <property type="gene ID" value="OPUNC05G13200"/>
</dbReference>